<dbReference type="InterPro" id="IPR023296">
    <property type="entry name" value="Glyco_hydro_beta-prop_sf"/>
</dbReference>
<protein>
    <submittedName>
        <fullName evidence="1">Uncharacterized protein</fullName>
    </submittedName>
</protein>
<accession>A0AAW1RY02</accession>
<reference evidence="1 2" key="1">
    <citation type="journal article" date="2024" name="Nat. Commun.">
        <title>Phylogenomics reveals the evolutionary origins of lichenization in chlorophyte algae.</title>
        <authorList>
            <person name="Puginier C."/>
            <person name="Libourel C."/>
            <person name="Otte J."/>
            <person name="Skaloud P."/>
            <person name="Haon M."/>
            <person name="Grisel S."/>
            <person name="Petersen M."/>
            <person name="Berrin J.G."/>
            <person name="Delaux P.M."/>
            <person name="Dal Grande F."/>
            <person name="Keller J."/>
        </authorList>
    </citation>
    <scope>NUCLEOTIDE SEQUENCE [LARGE SCALE GENOMIC DNA]</scope>
    <source>
        <strain evidence="1 2">SAG 2145</strain>
    </source>
</reference>
<gene>
    <name evidence="1" type="ORF">WJX74_000352</name>
</gene>
<name>A0AAW1RY02_9CHLO</name>
<dbReference type="Gene3D" id="2.115.10.20">
    <property type="entry name" value="Glycosyl hydrolase domain, family 43"/>
    <property type="match status" value="2"/>
</dbReference>
<keyword evidence="2" id="KW-1185">Reference proteome</keyword>
<organism evidence="1 2">
    <name type="scientific">Apatococcus lobatus</name>
    <dbReference type="NCBI Taxonomy" id="904363"/>
    <lineage>
        <taxon>Eukaryota</taxon>
        <taxon>Viridiplantae</taxon>
        <taxon>Chlorophyta</taxon>
        <taxon>core chlorophytes</taxon>
        <taxon>Trebouxiophyceae</taxon>
        <taxon>Chlorellales</taxon>
        <taxon>Chlorellaceae</taxon>
        <taxon>Apatococcus</taxon>
    </lineage>
</organism>
<dbReference type="PANTHER" id="PTHR35279:SF1">
    <property type="entry name" value="ARABINANASE_LEVANSUCRASE_INVERTASE"/>
    <property type="match status" value="1"/>
</dbReference>
<dbReference type="AlphaFoldDB" id="A0AAW1RY02"/>
<proteinExistence type="predicted"/>
<dbReference type="SUPFAM" id="SSF75005">
    <property type="entry name" value="Arabinanase/levansucrase/invertase"/>
    <property type="match status" value="1"/>
</dbReference>
<evidence type="ECO:0000313" key="2">
    <source>
        <dbReference type="Proteomes" id="UP001438707"/>
    </source>
</evidence>
<dbReference type="PANTHER" id="PTHR35279">
    <property type="match status" value="1"/>
</dbReference>
<dbReference type="Proteomes" id="UP001438707">
    <property type="component" value="Unassembled WGS sequence"/>
</dbReference>
<comment type="caution">
    <text evidence="1">The sequence shown here is derived from an EMBL/GenBank/DDBJ whole genome shotgun (WGS) entry which is preliminary data.</text>
</comment>
<dbReference type="EMBL" id="JALJOS010000005">
    <property type="protein sequence ID" value="KAK9838636.1"/>
    <property type="molecule type" value="Genomic_DNA"/>
</dbReference>
<evidence type="ECO:0000313" key="1">
    <source>
        <dbReference type="EMBL" id="KAK9838636.1"/>
    </source>
</evidence>
<sequence>MLSVLDCAFLQAEQCRASTFTLCLQARAYASKAQATARHCAHRKKPVQASAQAGSALKTSELGLVLSPSAEGWDSASLGNPVVRCFAGQVGEEGQQWKLWYSGSEHPASQLDAVAPAAGSVGLAVSGDGITWRRDEGRAIRPGESAPALPPGVALGPNQDNWWWHDTMALSVSDVQIFASGDGQDSAGVYWMYYSGSNFEEAEMPQGLAGSQSQSAAEGLRLRPGLAMSQDGRNWARIEGEHHTGALFEVGKAGEWDEAFIAGPQVVAAGPNDMRMFYHSFDQQQQRCTVGLATSKDGFRWRKQGSIFSGSLEPGAFDSRGVTSRHVIRDPDSNRWLMFYEGIGDDGTSAIGLAVSDSGRDNWRRCPDPILTAASDEDAWDAGCVGAPCAVAMAYGKWRLYYAGRQQKGPGNWQGIGLALTSDAESVREFEGIRLSYQRRQTST</sequence>